<keyword evidence="3 4" id="KW-0326">Glycosidase</keyword>
<dbReference type="TAIR" id="AT3G57785"/>
<dbReference type="InterPro" id="IPR000743">
    <property type="entry name" value="Glyco_hydro_28"/>
</dbReference>
<keyword evidence="2 4" id="KW-0378">Hydrolase</keyword>
<feature type="region of interest" description="Disordered" evidence="5">
    <location>
        <begin position="523"/>
        <end position="556"/>
    </location>
</feature>
<dbReference type="Pfam" id="PF00295">
    <property type="entry name" value="Glyco_hydro_28"/>
    <property type="match status" value="1"/>
</dbReference>
<evidence type="ECO:0000256" key="6">
    <source>
        <dbReference type="SAM" id="SignalP"/>
    </source>
</evidence>
<evidence type="ECO:0000256" key="5">
    <source>
        <dbReference type="SAM" id="MobiDB-lite"/>
    </source>
</evidence>
<keyword evidence="6" id="KW-0732">Signal</keyword>
<dbReference type="GO" id="GO:0004650">
    <property type="term" value="F:polygalacturonase activity"/>
    <property type="evidence" value="ECO:0007669"/>
    <property type="project" value="InterPro"/>
</dbReference>
<dbReference type="ExpressionAtlas" id="Q9SVZ3">
    <property type="expression patterns" value="baseline and differential"/>
</dbReference>
<dbReference type="PANTHER" id="PTHR31339:SF0">
    <property type="entry name" value="PECTIN LYASE-LIKE SUPERFAMILY PROTEIN"/>
    <property type="match status" value="1"/>
</dbReference>
<evidence type="ECO:0000256" key="3">
    <source>
        <dbReference type="ARBA" id="ARBA00023295"/>
    </source>
</evidence>
<reference evidence="7" key="2">
    <citation type="submission" date="1999-06" db="EMBL/GenBank/DDBJ databases">
        <authorList>
            <person name="EU Arabidopsis sequencing project"/>
        </authorList>
    </citation>
    <scope>NUCLEOTIDE SEQUENCE</scope>
</reference>
<dbReference type="Gene3D" id="2.160.20.10">
    <property type="entry name" value="Single-stranded right-handed beta-helix, Pectin lyase-like"/>
    <property type="match status" value="1"/>
</dbReference>
<dbReference type="FunFam" id="2.160.20.10:FF:000060">
    <property type="entry name" value="Pectin lyase-like superfamily protein"/>
    <property type="match status" value="1"/>
</dbReference>
<dbReference type="PIR" id="T06741">
    <property type="entry name" value="T06741"/>
</dbReference>
<protein>
    <submittedName>
        <fullName evidence="7">Uncharacterized protein F15B8.20</fullName>
    </submittedName>
</protein>
<name>Q9SVZ3_ARATH</name>
<evidence type="ECO:0000256" key="4">
    <source>
        <dbReference type="RuleBase" id="RU361169"/>
    </source>
</evidence>
<dbReference type="PANTHER" id="PTHR31339">
    <property type="entry name" value="PECTIN LYASE-RELATED"/>
    <property type="match status" value="1"/>
</dbReference>
<gene>
    <name evidence="7" type="primary">F15B8.20</name>
</gene>
<dbReference type="GO" id="GO:0045271">
    <property type="term" value="C:respiratory chain complex I"/>
    <property type="evidence" value="ECO:0000314"/>
    <property type="project" value="TAIR"/>
</dbReference>
<organism evidence="7">
    <name type="scientific">Arabidopsis thaliana</name>
    <name type="common">Mouse-ear cress</name>
    <dbReference type="NCBI Taxonomy" id="3702"/>
    <lineage>
        <taxon>Eukaryota</taxon>
        <taxon>Viridiplantae</taxon>
        <taxon>Streptophyta</taxon>
        <taxon>Embryophyta</taxon>
        <taxon>Tracheophyta</taxon>
        <taxon>Spermatophyta</taxon>
        <taxon>Magnoliopsida</taxon>
        <taxon>eudicotyledons</taxon>
        <taxon>Gunneridae</taxon>
        <taxon>Pentapetalae</taxon>
        <taxon>rosids</taxon>
        <taxon>malvids</taxon>
        <taxon>Brassicales</taxon>
        <taxon>Brassicaceae</taxon>
        <taxon>Camelineae</taxon>
        <taxon>Arabidopsis</taxon>
    </lineage>
</organism>
<evidence type="ECO:0000256" key="2">
    <source>
        <dbReference type="ARBA" id="ARBA00022801"/>
    </source>
</evidence>
<evidence type="ECO:0000313" key="7">
    <source>
        <dbReference type="EMBL" id="CAB41176.1"/>
    </source>
</evidence>
<dbReference type="PhylomeDB" id="Q9SVZ3"/>
<reference evidence="7" key="1">
    <citation type="submission" date="1999-04" db="EMBL/GenBank/DDBJ databases">
        <authorList>
            <person name="Benes V."/>
            <person name="Rechmann S."/>
            <person name="Borkova D."/>
            <person name="Ansorge W."/>
            <person name="Mewes H.W."/>
            <person name="Mayer K.F.X."/>
            <person name="Lemcke K."/>
            <person name="Schueller C."/>
            <person name="Quetier F."/>
            <person name="Salanoubat M."/>
        </authorList>
    </citation>
    <scope>NUCLEOTIDE SEQUENCE</scope>
</reference>
<evidence type="ECO:0000256" key="1">
    <source>
        <dbReference type="ARBA" id="ARBA00008834"/>
    </source>
</evidence>
<accession>Q9SVZ3</accession>
<dbReference type="AlphaFoldDB" id="Q9SVZ3"/>
<feature type="chain" id="PRO_5004332485" evidence="6">
    <location>
        <begin position="18"/>
        <end position="614"/>
    </location>
</feature>
<proteinExistence type="inferred from homology"/>
<dbReference type="InterPro" id="IPR011050">
    <property type="entry name" value="Pectin_lyase_fold/virulence"/>
</dbReference>
<dbReference type="GO" id="GO:0005739">
    <property type="term" value="C:mitochondrion"/>
    <property type="evidence" value="ECO:0000314"/>
    <property type="project" value="TAIR"/>
</dbReference>
<dbReference type="InterPro" id="IPR012334">
    <property type="entry name" value="Pectin_lyas_fold"/>
</dbReference>
<sequence>MMGSILLLLLFFSLVQSRSDTSYSKIQLPGDSLTLSVTDFGATGDGINYDTSAIQSTIDACNRHYTSFSSICRVVFPSGNYLTAKLHLRSGVILDVTENAVLLGGPRIEDYYPAETSSDWYVVVANNATDVGITGGGAIDGQGSKFVVRFDEKKNVMVSWNQTGACLGDECRPRLVGFVDSINVEIWNITLREPAYWCLHIVRCENTSVHDVSILGDFNTPNNDGIDIEDSNNTVITRCHIDTGDDAICPKTYTGPLYNLTATDCWIRTKSSAIKLGSASWFDFKGLVFDNITIFESHRGLGMQIRDGGNVSDVTFSNINISTRYYDPSWWGRAEPIYITTCPRDSSAKEGSISNLLFVNITIDSENGVFLSGSPNGLLSDIKFKNMNLTFRRWSNYSAGLVDYRPGCQGLVNHRATSGIIMEHVNGFRVENVDLKWSDDDDVNAAWNVPLEFRPSTVNNVSFVGFTSGLYTKLFESDYVMSLFTSNHQYITESEIGITKMASTKPLIVAAKTLRNRIHFRSGSTSTGPSRWATPGHEERPKGYFMNRTPPPPGQSRKWEDWELPCYITSFLTIVILGVGLNAKPDLSIETWAHQKALERLEMEKLASAGDSSG</sequence>
<dbReference type="SUPFAM" id="SSF51126">
    <property type="entry name" value="Pectin lyase-like"/>
    <property type="match status" value="1"/>
</dbReference>
<dbReference type="EMBL" id="AL049660">
    <property type="protein sequence ID" value="CAB41176.1"/>
    <property type="molecule type" value="Genomic_DNA"/>
</dbReference>
<reference key="3">
    <citation type="journal article" date="2000" name="Nature">
        <title>Sequence and analysis of chromosome 3 of the plant Arabidopsis thaliana.</title>
        <authorList>
            <consortium name="European Union Chromosome 3 Arabidopsis Sequencing Consortium"/>
            <consortium name="Institute for Genomic Research"/>
            <consortium name="Kazusa DNA Research Institute"/>
            <person name="Salanoubat M."/>
            <person name="Lemcke K."/>
            <person name="Rieger M."/>
            <person name="Ansorge W."/>
            <person name="Unseld M."/>
            <person name="Fartmann B."/>
            <person name="Valle G."/>
            <person name="Blocker H."/>
            <person name="Perez-Alonso M."/>
            <person name="Obermaier B."/>
            <person name="Delseny M."/>
            <person name="Boutry M."/>
            <person name="Grivell L.A."/>
            <person name="Mache R."/>
            <person name="Puigdomenech P."/>
            <person name="De Simone V."/>
            <person name="Choisne N."/>
            <person name="Artiguenave F."/>
            <person name="Robert C."/>
            <person name="Brottier P."/>
            <person name="Wincker P."/>
            <person name="Cattolico L."/>
            <person name="Weissenbach J."/>
            <person name="Saurin W."/>
            <person name="Quetier F."/>
            <person name="Schafer M."/>
            <person name="Muller-Auer S."/>
            <person name="Gabel C."/>
            <person name="Fuchs M."/>
            <person name="Benes V."/>
            <person name="Wurmbach E."/>
            <person name="Drzonek H."/>
            <person name="Erfle H."/>
            <person name="Jordan N."/>
            <person name="Bangert S."/>
            <person name="Wiedelmann R."/>
            <person name="Kranz H."/>
            <person name="Voss H."/>
            <person name="Holland R."/>
            <person name="Brandt P."/>
            <person name="Nyakatura G."/>
            <person name="Vezzi A."/>
            <person name="D'Angelo M."/>
            <person name="Pallavicini A."/>
            <person name="Toppo S."/>
            <person name="Simionati B."/>
            <person name="Conrad A."/>
            <person name="Hornischer K."/>
            <person name="Kauer G."/>
            <person name="Lohnert T.H."/>
            <person name="Nordsiek G."/>
            <person name="Reichelt J."/>
            <person name="Scharfe M."/>
            <person name="Schon O."/>
            <person name="Bargues M."/>
            <person name="Terol J."/>
            <person name="Climent J."/>
            <person name="Navarro P."/>
            <person name="Collado C."/>
            <person name="Perez-Perez A."/>
            <person name="Ottenwalder B."/>
            <person name="Duchemin D."/>
            <person name="Cooke R."/>
            <person name="Laudie M."/>
            <person name="Berger-Llauro C."/>
            <person name="Purnelle B."/>
            <person name="Masuy D."/>
            <person name="de Haan M."/>
            <person name="Maarse A.C."/>
            <person name="Alcaraz J.P."/>
            <person name="Cottet A."/>
            <person name="Casacuberta E."/>
            <person name="Monfort A."/>
            <person name="Argiriou A."/>
            <person name="flores M."/>
            <person name="Liguori R."/>
            <person name="Vitale D."/>
            <person name="Mannhaupt G."/>
            <person name="Haase D."/>
            <person name="Schoof H."/>
            <person name="Rudd S."/>
            <person name="Zaccaria P."/>
            <person name="Mewes H.W."/>
            <person name="Mayer K.F."/>
            <person name="Kaul S."/>
            <person name="Town C.D."/>
            <person name="Koo H.L."/>
            <person name="Tallon L.J."/>
            <person name="Jenkins J."/>
            <person name="Rooney T."/>
            <person name="Rizzo M."/>
            <person name="Walts A."/>
            <person name="Utterback T."/>
            <person name="Fujii C.Y."/>
            <person name="Shea T.P."/>
            <person name="Creasy T.H."/>
            <person name="Haas B."/>
            <person name="Maiti R."/>
            <person name="Wu D."/>
            <person name="Peterson J."/>
            <person name="Van Aken S."/>
            <person name="Pai G."/>
            <person name="Militscher J."/>
            <person name="Sellers P."/>
            <person name="Gill J.E."/>
            <person name="Feldblyum T.V."/>
            <person name="Preuss D."/>
            <person name="Lin X."/>
            <person name="Nierman W.C."/>
            <person name="Salzberg S.L."/>
            <person name="White O."/>
            <person name="Venter J.C."/>
            <person name="Fraser C.M."/>
            <person name="Kaneko T."/>
            <person name="Nakamura Y."/>
            <person name="Sato S."/>
            <person name="Kato T."/>
            <person name="Asamizu E."/>
            <person name="Sasamoto S."/>
            <person name="Kimura T."/>
            <person name="Idesawa K."/>
            <person name="Kawashima K."/>
            <person name="Kishida Y."/>
            <person name="Kiyokawa C."/>
            <person name="Kohara M."/>
            <person name="Matsumoto M."/>
            <person name="Matsuno A."/>
            <person name="Muraki A."/>
            <person name="Nakayama S."/>
            <person name="Nakazaki N."/>
            <person name="Shinpo S."/>
            <person name="Takeuchi C."/>
            <person name="Wada T."/>
            <person name="Watanabe A."/>
            <person name="Yamada M."/>
            <person name="Yasuda M."/>
            <person name="Tabata S."/>
        </authorList>
    </citation>
    <scope>NUCLEOTIDE SEQUENCE [LARGE SCALE GENOMIC DNA]</scope>
    <source>
        <strain>cv. Columbia</strain>
    </source>
</reference>
<comment type="similarity">
    <text evidence="1 4">Belongs to the glycosyl hydrolase 28 family.</text>
</comment>
<dbReference type="InterPro" id="IPR051801">
    <property type="entry name" value="GH28_Enzymes"/>
</dbReference>
<feature type="signal peptide" evidence="6">
    <location>
        <begin position="1"/>
        <end position="17"/>
    </location>
</feature>
<dbReference type="GO" id="GO:0005975">
    <property type="term" value="P:carbohydrate metabolic process"/>
    <property type="evidence" value="ECO:0007669"/>
    <property type="project" value="InterPro"/>
</dbReference>